<evidence type="ECO:0000256" key="3">
    <source>
        <dbReference type="ARBA" id="ARBA00023295"/>
    </source>
</evidence>
<dbReference type="PROSITE" id="PS51904">
    <property type="entry name" value="GLYCOSYL_HYDROL_F25_2"/>
    <property type="match status" value="1"/>
</dbReference>
<name>A0ABS5KS57_9ACTN</name>
<dbReference type="InterPro" id="IPR002053">
    <property type="entry name" value="Glyco_hydro_25"/>
</dbReference>
<dbReference type="PANTHER" id="PTHR34135:SF2">
    <property type="entry name" value="LYSOZYME"/>
    <property type="match status" value="1"/>
</dbReference>
<accession>A0ABS5KS57</accession>
<dbReference type="InterPro" id="IPR018077">
    <property type="entry name" value="Glyco_hydro_fam25_subgr"/>
</dbReference>
<sequence length="251" mass="26589">MVKISSSGPRHSTPRKRRTALAALAVGTLAGAAALVPGMAQAAGNPHGDDVSSHQGNVDWAATKSAGAQFSYSKATEGTYYTNPYFAQQYNGAYNAGLIRGAYTFAIPNGSTGAAQADYFVAHGGGWSRDGKTLPGALDIEYNPYGAECYGLSQSSMVSWVSSFVNEYHAKTSRWAVIYTTTDWWKTCTGNSGAFANNDPLWIANYNGSAGTLPAGWGFYTIWQYADSGSMAGDQDVFNGDYSRVQALANG</sequence>
<dbReference type="InterPro" id="IPR006311">
    <property type="entry name" value="TAT_signal"/>
</dbReference>
<keyword evidence="4" id="KW-0732">Signal</keyword>
<proteinExistence type="inferred from homology"/>
<dbReference type="SUPFAM" id="SSF51445">
    <property type="entry name" value="(Trans)glycosidases"/>
    <property type="match status" value="1"/>
</dbReference>
<evidence type="ECO:0000256" key="2">
    <source>
        <dbReference type="ARBA" id="ARBA00022801"/>
    </source>
</evidence>
<keyword evidence="2" id="KW-0378">Hydrolase</keyword>
<dbReference type="SMART" id="SM00641">
    <property type="entry name" value="Glyco_25"/>
    <property type="match status" value="1"/>
</dbReference>
<dbReference type="Gene3D" id="3.20.20.80">
    <property type="entry name" value="Glycosidases"/>
    <property type="match status" value="1"/>
</dbReference>
<keyword evidence="6" id="KW-1185">Reference proteome</keyword>
<organism evidence="5 6">
    <name type="scientific">Catenulispora pinistramenti</name>
    <dbReference type="NCBI Taxonomy" id="2705254"/>
    <lineage>
        <taxon>Bacteria</taxon>
        <taxon>Bacillati</taxon>
        <taxon>Actinomycetota</taxon>
        <taxon>Actinomycetes</taxon>
        <taxon>Catenulisporales</taxon>
        <taxon>Catenulisporaceae</taxon>
        <taxon>Catenulispora</taxon>
    </lineage>
</organism>
<comment type="similarity">
    <text evidence="1">Belongs to the glycosyl hydrolase 25 family.</text>
</comment>
<gene>
    <name evidence="5" type="ORF">KGQ19_18615</name>
</gene>
<evidence type="ECO:0000313" key="6">
    <source>
        <dbReference type="Proteomes" id="UP000730482"/>
    </source>
</evidence>
<feature type="chain" id="PRO_5046778663" evidence="4">
    <location>
        <begin position="43"/>
        <end position="251"/>
    </location>
</feature>
<dbReference type="PANTHER" id="PTHR34135">
    <property type="entry name" value="LYSOZYME"/>
    <property type="match status" value="1"/>
</dbReference>
<protein>
    <submittedName>
        <fullName evidence="5">Lysozyme</fullName>
    </submittedName>
</protein>
<keyword evidence="3" id="KW-0326">Glycosidase</keyword>
<evidence type="ECO:0000313" key="5">
    <source>
        <dbReference type="EMBL" id="MBS2548883.1"/>
    </source>
</evidence>
<comment type="caution">
    <text evidence="5">The sequence shown here is derived from an EMBL/GenBank/DDBJ whole genome shotgun (WGS) entry which is preliminary data.</text>
</comment>
<dbReference type="Pfam" id="PF01183">
    <property type="entry name" value="Glyco_hydro_25"/>
    <property type="match status" value="1"/>
</dbReference>
<dbReference type="Proteomes" id="UP000730482">
    <property type="component" value="Unassembled WGS sequence"/>
</dbReference>
<feature type="signal peptide" evidence="4">
    <location>
        <begin position="1"/>
        <end position="42"/>
    </location>
</feature>
<evidence type="ECO:0000256" key="4">
    <source>
        <dbReference type="SAM" id="SignalP"/>
    </source>
</evidence>
<evidence type="ECO:0000256" key="1">
    <source>
        <dbReference type="ARBA" id="ARBA00010646"/>
    </source>
</evidence>
<reference evidence="5 6" key="1">
    <citation type="submission" date="2020-02" db="EMBL/GenBank/DDBJ databases">
        <title>Acidophilic actinobacteria isolated from forest soil.</title>
        <authorList>
            <person name="Golinska P."/>
        </authorList>
    </citation>
    <scope>NUCLEOTIDE SEQUENCE [LARGE SCALE GENOMIC DNA]</scope>
    <source>
        <strain evidence="5 6">NL8</strain>
    </source>
</reference>
<dbReference type="EMBL" id="JAAFYZ010000058">
    <property type="protein sequence ID" value="MBS2548883.1"/>
    <property type="molecule type" value="Genomic_DNA"/>
</dbReference>
<dbReference type="RefSeq" id="WP_212010461.1">
    <property type="nucleotide sequence ID" value="NZ_JAAFYZ010000058.1"/>
</dbReference>
<dbReference type="InterPro" id="IPR017853">
    <property type="entry name" value="GH"/>
</dbReference>
<dbReference type="PROSITE" id="PS51318">
    <property type="entry name" value="TAT"/>
    <property type="match status" value="1"/>
</dbReference>
<dbReference type="CDD" id="cd06412">
    <property type="entry name" value="GH25_CH-type"/>
    <property type="match status" value="1"/>
</dbReference>